<feature type="domain" description="SSD" evidence="7">
    <location>
        <begin position="207"/>
        <end position="321"/>
    </location>
</feature>
<keyword evidence="9" id="KW-1185">Reference proteome</keyword>
<feature type="transmembrane region" description="Helical" evidence="6">
    <location>
        <begin position="641"/>
        <end position="664"/>
    </location>
</feature>
<dbReference type="InterPro" id="IPR000731">
    <property type="entry name" value="SSD"/>
</dbReference>
<feature type="transmembrane region" description="Helical" evidence="6">
    <location>
        <begin position="608"/>
        <end position="635"/>
    </location>
</feature>
<protein>
    <submittedName>
        <fullName evidence="8">MMPL family transporter</fullName>
    </submittedName>
</protein>
<evidence type="ECO:0000256" key="5">
    <source>
        <dbReference type="ARBA" id="ARBA00023136"/>
    </source>
</evidence>
<evidence type="ECO:0000313" key="9">
    <source>
        <dbReference type="Proteomes" id="UP001499924"/>
    </source>
</evidence>
<dbReference type="InterPro" id="IPR050545">
    <property type="entry name" value="Mycobact_MmpL"/>
</dbReference>
<evidence type="ECO:0000256" key="1">
    <source>
        <dbReference type="ARBA" id="ARBA00004651"/>
    </source>
</evidence>
<dbReference type="Pfam" id="PF03176">
    <property type="entry name" value="MMPL"/>
    <property type="match status" value="2"/>
</dbReference>
<feature type="transmembrane region" description="Helical" evidence="6">
    <location>
        <begin position="504"/>
        <end position="523"/>
    </location>
</feature>
<dbReference type="InterPro" id="IPR004869">
    <property type="entry name" value="MMPL_dom"/>
</dbReference>
<evidence type="ECO:0000259" key="7">
    <source>
        <dbReference type="PROSITE" id="PS50156"/>
    </source>
</evidence>
<feature type="transmembrane region" description="Helical" evidence="6">
    <location>
        <begin position="197"/>
        <end position="217"/>
    </location>
</feature>
<feature type="transmembrane region" description="Helical" evidence="6">
    <location>
        <begin position="296"/>
        <end position="323"/>
    </location>
</feature>
<feature type="transmembrane region" description="Helical" evidence="6">
    <location>
        <begin position="271"/>
        <end position="290"/>
    </location>
</feature>
<dbReference type="PROSITE" id="PS50156">
    <property type="entry name" value="SSD"/>
    <property type="match status" value="1"/>
</dbReference>
<organism evidence="8 9">
    <name type="scientific">Blastococcus jejuensis</name>
    <dbReference type="NCBI Taxonomy" id="351224"/>
    <lineage>
        <taxon>Bacteria</taxon>
        <taxon>Bacillati</taxon>
        <taxon>Actinomycetota</taxon>
        <taxon>Actinomycetes</taxon>
        <taxon>Geodermatophilales</taxon>
        <taxon>Geodermatophilaceae</taxon>
        <taxon>Blastococcus</taxon>
    </lineage>
</organism>
<feature type="transmembrane region" description="Helical" evidence="6">
    <location>
        <begin position="535"/>
        <end position="556"/>
    </location>
</feature>
<sequence length="715" mass="73455">MTRMLYRLGGAAAAHPWRTLAIWVVVAALATGLAGAAGGTPQDDWNVPGTASQAGTDLLREEFPAASGAVDRVVVHDPDGDAVAADEVAGLRDRLADLPHVLEVFPPRVSEDGATVLIEVRYDVPVTDAAIFGDLAPLEDAAAPAVDAGLQVAFGGEVPDSAGLAPGGAGEVIGVVVALLLLVLTFGSVVAAGLPILVALLGLGVGSAGVLLLAAVIDVSTSAPTVATMVALGVGIDYALLLVTRHVEGLRAGLSVREAAARSTATAGRSVVFAGSTVLVSLMGLGLAGLQTYATFGLATAIGVISVMAAALTVVPAVLGLAGPRVLPRKVRRHAETASGTPLAARWAERVGRRPLPWALGALLLLLALAAPVTDLRLWPADVSAQPVESTTRQAHDLIADAFGPGANGPFLVAVDLDAVPADRLADLRADLAAVPGVAGVGEPVVSPTGGAAVLVLEPTTEPADEATTELLAHLRADVLPDGVYVTGQTPVLADITDLLDERIWVVIAFVVGVSVLLLTLAFRSPVVALKAAVMNLLSIGAAYGVMVAVFSWGWGRELFGLDQTVPISSWVPILMFAVAFGLSMDYEVFLLGRVREEWRRTGDPHASVVAGLASTGRLITAAAAIMVAVFLGFATEGDLILKQVGAGLAVATLVDATVVRMVLVPATMALLGRWNWWLPGWLDRLLPHLDVEPPALAAIDDRTPLELPEPVGAR</sequence>
<feature type="transmembrane region" description="Helical" evidence="6">
    <location>
        <begin position="356"/>
        <end position="374"/>
    </location>
</feature>
<proteinExistence type="predicted"/>
<evidence type="ECO:0000313" key="8">
    <source>
        <dbReference type="EMBL" id="GAA3168641.1"/>
    </source>
</evidence>
<dbReference type="SUPFAM" id="SSF82866">
    <property type="entry name" value="Multidrug efflux transporter AcrB transmembrane domain"/>
    <property type="match status" value="2"/>
</dbReference>
<evidence type="ECO:0000256" key="6">
    <source>
        <dbReference type="SAM" id="Phobius"/>
    </source>
</evidence>
<keyword evidence="4 6" id="KW-1133">Transmembrane helix</keyword>
<reference evidence="9" key="1">
    <citation type="journal article" date="2019" name="Int. J. Syst. Evol. Microbiol.">
        <title>The Global Catalogue of Microorganisms (GCM) 10K type strain sequencing project: providing services to taxonomists for standard genome sequencing and annotation.</title>
        <authorList>
            <consortium name="The Broad Institute Genomics Platform"/>
            <consortium name="The Broad Institute Genome Sequencing Center for Infectious Disease"/>
            <person name="Wu L."/>
            <person name="Ma J."/>
        </authorList>
    </citation>
    <scope>NUCLEOTIDE SEQUENCE [LARGE SCALE GENOMIC DNA]</scope>
    <source>
        <strain evidence="9">JCM 15614</strain>
    </source>
</reference>
<feature type="transmembrane region" description="Helical" evidence="6">
    <location>
        <begin position="223"/>
        <end position="243"/>
    </location>
</feature>
<gene>
    <name evidence="8" type="ORF">GCM10010531_21930</name>
</gene>
<evidence type="ECO:0000256" key="4">
    <source>
        <dbReference type="ARBA" id="ARBA00022989"/>
    </source>
</evidence>
<dbReference type="EMBL" id="BAAAVV010000004">
    <property type="protein sequence ID" value="GAA3168641.1"/>
    <property type="molecule type" value="Genomic_DNA"/>
</dbReference>
<evidence type="ECO:0000256" key="3">
    <source>
        <dbReference type="ARBA" id="ARBA00022692"/>
    </source>
</evidence>
<evidence type="ECO:0000256" key="2">
    <source>
        <dbReference type="ARBA" id="ARBA00022475"/>
    </source>
</evidence>
<accession>A0ABP6P842</accession>
<comment type="caution">
    <text evidence="8">The sequence shown here is derived from an EMBL/GenBank/DDBJ whole genome shotgun (WGS) entry which is preliminary data.</text>
</comment>
<dbReference type="RefSeq" id="WP_344688889.1">
    <property type="nucleotide sequence ID" value="NZ_BAAAVV010000004.1"/>
</dbReference>
<keyword evidence="2" id="KW-1003">Cell membrane</keyword>
<keyword evidence="5 6" id="KW-0472">Membrane</keyword>
<keyword evidence="3 6" id="KW-0812">Transmembrane</keyword>
<dbReference type="PANTHER" id="PTHR33406">
    <property type="entry name" value="MEMBRANE PROTEIN MJ1562-RELATED"/>
    <property type="match status" value="1"/>
</dbReference>
<dbReference type="PANTHER" id="PTHR33406:SF13">
    <property type="entry name" value="MEMBRANE PROTEIN YDFJ"/>
    <property type="match status" value="1"/>
</dbReference>
<feature type="transmembrane region" description="Helical" evidence="6">
    <location>
        <begin position="568"/>
        <end position="587"/>
    </location>
</feature>
<comment type="subcellular location">
    <subcellularLocation>
        <location evidence="1">Cell membrane</location>
        <topology evidence="1">Multi-pass membrane protein</topology>
    </subcellularLocation>
</comment>
<feature type="transmembrane region" description="Helical" evidence="6">
    <location>
        <begin position="172"/>
        <end position="190"/>
    </location>
</feature>
<dbReference type="Gene3D" id="1.20.1640.10">
    <property type="entry name" value="Multidrug efflux transporter AcrB transmembrane domain"/>
    <property type="match status" value="2"/>
</dbReference>
<name>A0ABP6P842_9ACTN</name>
<dbReference type="Proteomes" id="UP001499924">
    <property type="component" value="Unassembled WGS sequence"/>
</dbReference>